<dbReference type="InterPro" id="IPR050268">
    <property type="entry name" value="NADH-dep_flavin_reductase"/>
</dbReference>
<protein>
    <submittedName>
        <fullName evidence="4">Nitrilotriacetate monooxygenase component B</fullName>
        <ecNumber evidence="4">1.14.13.-</ecNumber>
    </submittedName>
</protein>
<dbReference type="AlphaFoldDB" id="A0A6J4JR85"/>
<evidence type="ECO:0000313" key="4">
    <source>
        <dbReference type="EMBL" id="CAA9285425.1"/>
    </source>
</evidence>
<dbReference type="Pfam" id="PF01613">
    <property type="entry name" value="Flavin_Reduct"/>
    <property type="match status" value="1"/>
</dbReference>
<dbReference type="PANTHER" id="PTHR30466:SF11">
    <property type="entry name" value="FLAVIN-DEPENDENT MONOOXYGENASE, REDUCTASE SUBUNIT HSAB"/>
    <property type="match status" value="1"/>
</dbReference>
<reference evidence="4" key="1">
    <citation type="submission" date="2020-02" db="EMBL/GenBank/DDBJ databases">
        <authorList>
            <person name="Meier V. D."/>
        </authorList>
    </citation>
    <scope>NUCLEOTIDE SEQUENCE</scope>
    <source>
        <strain evidence="4">AVDCRST_MAG26</strain>
    </source>
</reference>
<accession>A0A6J4JR85</accession>
<sequence length="145" mass="15531">MGHFGSGVTVVTTRLEQVNYGMTVSSFASLSLVPPLVLICIDQTVVTHQAIQQAGFFAVNILAENGEVLSRRFAGRDSDKFGGVAFRAGLTGAPLLDLALATLECRLVQQVDGGDHTIFIGEVIAADAHPGKPLIYYRSGYHELR</sequence>
<evidence type="ECO:0000256" key="2">
    <source>
        <dbReference type="ARBA" id="ARBA00023002"/>
    </source>
</evidence>
<evidence type="ECO:0000256" key="1">
    <source>
        <dbReference type="ARBA" id="ARBA00008898"/>
    </source>
</evidence>
<organism evidence="4">
    <name type="scientific">uncultured Chloroflexia bacterium</name>
    <dbReference type="NCBI Taxonomy" id="1672391"/>
    <lineage>
        <taxon>Bacteria</taxon>
        <taxon>Bacillati</taxon>
        <taxon>Chloroflexota</taxon>
        <taxon>Chloroflexia</taxon>
        <taxon>environmental samples</taxon>
    </lineage>
</organism>
<dbReference type="GO" id="GO:0004497">
    <property type="term" value="F:monooxygenase activity"/>
    <property type="evidence" value="ECO:0007669"/>
    <property type="project" value="UniProtKB-KW"/>
</dbReference>
<dbReference type="PANTHER" id="PTHR30466">
    <property type="entry name" value="FLAVIN REDUCTASE"/>
    <property type="match status" value="1"/>
</dbReference>
<keyword evidence="2 4" id="KW-0560">Oxidoreductase</keyword>
<dbReference type="Gene3D" id="2.30.110.10">
    <property type="entry name" value="Electron Transport, Fmn-binding Protein, Chain A"/>
    <property type="match status" value="1"/>
</dbReference>
<dbReference type="SUPFAM" id="SSF50475">
    <property type="entry name" value="FMN-binding split barrel"/>
    <property type="match status" value="1"/>
</dbReference>
<dbReference type="InterPro" id="IPR012349">
    <property type="entry name" value="Split_barrel_FMN-bd"/>
</dbReference>
<keyword evidence="4" id="KW-0503">Monooxygenase</keyword>
<dbReference type="InterPro" id="IPR002563">
    <property type="entry name" value="Flavin_Rdtase-like_dom"/>
</dbReference>
<name>A0A6J4JR85_9CHLR</name>
<dbReference type="EC" id="1.14.13.-" evidence="4"/>
<dbReference type="GO" id="GO:0042602">
    <property type="term" value="F:riboflavin reductase (NADPH) activity"/>
    <property type="evidence" value="ECO:0007669"/>
    <property type="project" value="TreeGrafter"/>
</dbReference>
<gene>
    <name evidence="4" type="ORF">AVDCRST_MAG26-3690</name>
</gene>
<feature type="domain" description="Flavin reductase like" evidence="3">
    <location>
        <begin position="1"/>
        <end position="143"/>
    </location>
</feature>
<comment type="similarity">
    <text evidence="1">Belongs to the non-flavoprotein flavin reductase family.</text>
</comment>
<evidence type="ECO:0000259" key="3">
    <source>
        <dbReference type="SMART" id="SM00903"/>
    </source>
</evidence>
<proteinExistence type="inferred from homology"/>
<dbReference type="EMBL" id="CADCTK010000860">
    <property type="protein sequence ID" value="CAA9285425.1"/>
    <property type="molecule type" value="Genomic_DNA"/>
</dbReference>
<dbReference type="GO" id="GO:0010181">
    <property type="term" value="F:FMN binding"/>
    <property type="evidence" value="ECO:0007669"/>
    <property type="project" value="InterPro"/>
</dbReference>
<dbReference type="SMART" id="SM00903">
    <property type="entry name" value="Flavin_Reduct"/>
    <property type="match status" value="1"/>
</dbReference>